<dbReference type="Proteomes" id="UP001303760">
    <property type="component" value="Unassembled WGS sequence"/>
</dbReference>
<evidence type="ECO:0000256" key="1">
    <source>
        <dbReference type="ARBA" id="ARBA00004123"/>
    </source>
</evidence>
<dbReference type="PANTHER" id="PTHR28081:SF1">
    <property type="entry name" value="DAMAGE-REGULATED IMPORT FACILITATOR 1"/>
    <property type="match status" value="1"/>
</dbReference>
<dbReference type="Pfam" id="PF08591">
    <property type="entry name" value="RNR_inhib"/>
    <property type="match status" value="1"/>
</dbReference>
<name>A0AAN7HD39_9PEZI</name>
<sequence>MSGPRTKRQFAGAASDPSQRQITSFFAKASSTTTCADGAPTSARHTSLNAPHLPPQVQTDLLTVGMRVRKAIPEGYKTGSTYSAFSLWAETNNSANNSRPTPASTTPAYSSTMRELEPFCGINKVGGLAFQPAYSTPGGEDAMPGLTSSQDTVASDASNSSSFTIPSVSITTATASTRKRSFTAEEDEIACNPLQHSGPFRLRSDSDDTWLDEEISPRSLTPPAELWQNARLLAVPKRPRQGRKIATAADEAGVGQENIMVDVQGVVDGDDFEEASFLDYGLSGDGNMEIE</sequence>
<organism evidence="7 8">
    <name type="scientific">Achaetomium macrosporum</name>
    <dbReference type="NCBI Taxonomy" id="79813"/>
    <lineage>
        <taxon>Eukaryota</taxon>
        <taxon>Fungi</taxon>
        <taxon>Dikarya</taxon>
        <taxon>Ascomycota</taxon>
        <taxon>Pezizomycotina</taxon>
        <taxon>Sordariomycetes</taxon>
        <taxon>Sordariomycetidae</taxon>
        <taxon>Sordariales</taxon>
        <taxon>Chaetomiaceae</taxon>
        <taxon>Achaetomium</taxon>
    </lineage>
</organism>
<keyword evidence="4" id="KW-0963">Cytoplasm</keyword>
<comment type="subcellular location">
    <subcellularLocation>
        <location evidence="2">Cytoplasm</location>
    </subcellularLocation>
    <subcellularLocation>
        <location evidence="1">Nucleus</location>
    </subcellularLocation>
</comment>
<dbReference type="AlphaFoldDB" id="A0AAN7HD39"/>
<accession>A0AAN7HD39</accession>
<proteinExistence type="inferred from homology"/>
<feature type="region of interest" description="Disordered" evidence="6">
    <location>
        <begin position="139"/>
        <end position="161"/>
    </location>
</feature>
<protein>
    <submittedName>
        <fullName evidence="7">Ribonucleotide reductase inhibitor-domain-containing protein</fullName>
    </submittedName>
</protein>
<evidence type="ECO:0000313" key="8">
    <source>
        <dbReference type="Proteomes" id="UP001303760"/>
    </source>
</evidence>
<reference evidence="7" key="2">
    <citation type="submission" date="2023-05" db="EMBL/GenBank/DDBJ databases">
        <authorList>
            <consortium name="Lawrence Berkeley National Laboratory"/>
            <person name="Steindorff A."/>
            <person name="Hensen N."/>
            <person name="Bonometti L."/>
            <person name="Westerberg I."/>
            <person name="Brannstrom I.O."/>
            <person name="Guillou S."/>
            <person name="Cros-Aarteil S."/>
            <person name="Calhoun S."/>
            <person name="Haridas S."/>
            <person name="Kuo A."/>
            <person name="Mondo S."/>
            <person name="Pangilinan J."/>
            <person name="Riley R."/>
            <person name="Labutti K."/>
            <person name="Andreopoulos B."/>
            <person name="Lipzen A."/>
            <person name="Chen C."/>
            <person name="Yanf M."/>
            <person name="Daum C."/>
            <person name="Ng V."/>
            <person name="Clum A."/>
            <person name="Ohm R."/>
            <person name="Martin F."/>
            <person name="Silar P."/>
            <person name="Natvig D."/>
            <person name="Lalanne C."/>
            <person name="Gautier V."/>
            <person name="Ament-Velasquez S.L."/>
            <person name="Kruys A."/>
            <person name="Hutchinson M.I."/>
            <person name="Powell A.J."/>
            <person name="Barry K."/>
            <person name="Miller A.N."/>
            <person name="Grigoriev I.V."/>
            <person name="Debuchy R."/>
            <person name="Gladieux P."/>
            <person name="Thoren M.H."/>
            <person name="Johannesson H."/>
        </authorList>
    </citation>
    <scope>NUCLEOTIDE SEQUENCE</scope>
    <source>
        <strain evidence="7">CBS 532.94</strain>
    </source>
</reference>
<dbReference type="GO" id="GO:0008104">
    <property type="term" value="P:intracellular protein localization"/>
    <property type="evidence" value="ECO:0007669"/>
    <property type="project" value="TreeGrafter"/>
</dbReference>
<dbReference type="GO" id="GO:1990846">
    <property type="term" value="F:ribonucleoside-diphosphate reductase inhibitor activity"/>
    <property type="evidence" value="ECO:0007669"/>
    <property type="project" value="TreeGrafter"/>
</dbReference>
<dbReference type="GO" id="GO:0005737">
    <property type="term" value="C:cytoplasm"/>
    <property type="evidence" value="ECO:0007669"/>
    <property type="project" value="UniProtKB-SubCell"/>
</dbReference>
<gene>
    <name evidence="7" type="ORF">C8A03DRAFT_14437</name>
</gene>
<keyword evidence="5" id="KW-0539">Nucleus</keyword>
<evidence type="ECO:0000256" key="4">
    <source>
        <dbReference type="ARBA" id="ARBA00022490"/>
    </source>
</evidence>
<dbReference type="GO" id="GO:0005634">
    <property type="term" value="C:nucleus"/>
    <property type="evidence" value="ECO:0007669"/>
    <property type="project" value="UniProtKB-SubCell"/>
</dbReference>
<evidence type="ECO:0000256" key="6">
    <source>
        <dbReference type="SAM" id="MobiDB-lite"/>
    </source>
</evidence>
<evidence type="ECO:0000256" key="3">
    <source>
        <dbReference type="ARBA" id="ARBA00005459"/>
    </source>
</evidence>
<evidence type="ECO:0000256" key="2">
    <source>
        <dbReference type="ARBA" id="ARBA00004496"/>
    </source>
</evidence>
<evidence type="ECO:0000313" key="7">
    <source>
        <dbReference type="EMBL" id="KAK4239163.1"/>
    </source>
</evidence>
<dbReference type="EMBL" id="MU860071">
    <property type="protein sequence ID" value="KAK4239163.1"/>
    <property type="molecule type" value="Genomic_DNA"/>
</dbReference>
<feature type="region of interest" description="Disordered" evidence="6">
    <location>
        <begin position="1"/>
        <end position="50"/>
    </location>
</feature>
<keyword evidence="8" id="KW-1185">Reference proteome</keyword>
<comment type="similarity">
    <text evidence="3">Belongs to the DIF1/spd1 family.</text>
</comment>
<comment type="caution">
    <text evidence="7">The sequence shown here is derived from an EMBL/GenBank/DDBJ whole genome shotgun (WGS) entry which is preliminary data.</text>
</comment>
<feature type="compositionally biased region" description="Low complexity" evidence="6">
    <location>
        <begin position="23"/>
        <end position="34"/>
    </location>
</feature>
<feature type="compositionally biased region" description="Polar residues" evidence="6">
    <location>
        <begin position="146"/>
        <end position="161"/>
    </location>
</feature>
<dbReference type="PANTHER" id="PTHR28081">
    <property type="entry name" value="DAMAGE-REGULATED IMPORT FACILITATOR 1-RELATED"/>
    <property type="match status" value="1"/>
</dbReference>
<dbReference type="InterPro" id="IPR013900">
    <property type="entry name" value="RNR_inhibitor"/>
</dbReference>
<reference evidence="7" key="1">
    <citation type="journal article" date="2023" name="Mol. Phylogenet. Evol.">
        <title>Genome-scale phylogeny and comparative genomics of the fungal order Sordariales.</title>
        <authorList>
            <person name="Hensen N."/>
            <person name="Bonometti L."/>
            <person name="Westerberg I."/>
            <person name="Brannstrom I.O."/>
            <person name="Guillou S."/>
            <person name="Cros-Aarteil S."/>
            <person name="Calhoun S."/>
            <person name="Haridas S."/>
            <person name="Kuo A."/>
            <person name="Mondo S."/>
            <person name="Pangilinan J."/>
            <person name="Riley R."/>
            <person name="LaButti K."/>
            <person name="Andreopoulos B."/>
            <person name="Lipzen A."/>
            <person name="Chen C."/>
            <person name="Yan M."/>
            <person name="Daum C."/>
            <person name="Ng V."/>
            <person name="Clum A."/>
            <person name="Steindorff A."/>
            <person name="Ohm R.A."/>
            <person name="Martin F."/>
            <person name="Silar P."/>
            <person name="Natvig D.O."/>
            <person name="Lalanne C."/>
            <person name="Gautier V."/>
            <person name="Ament-Velasquez S.L."/>
            <person name="Kruys A."/>
            <person name="Hutchinson M.I."/>
            <person name="Powell A.J."/>
            <person name="Barry K."/>
            <person name="Miller A.N."/>
            <person name="Grigoriev I.V."/>
            <person name="Debuchy R."/>
            <person name="Gladieux P."/>
            <person name="Hiltunen Thoren M."/>
            <person name="Johannesson H."/>
        </authorList>
    </citation>
    <scope>NUCLEOTIDE SEQUENCE</scope>
    <source>
        <strain evidence="7">CBS 532.94</strain>
    </source>
</reference>
<evidence type="ECO:0000256" key="5">
    <source>
        <dbReference type="ARBA" id="ARBA00023242"/>
    </source>
</evidence>